<gene>
    <name evidence="2" type="ORF">KOM_12_207</name>
</gene>
<sequence>MEIVYPTGFCVYIVGEKKADGTIKRTYVGYTNNFARRIRQHRGEISGGAKCTSRFSNCHPLLIISGFPDNKTALKYEWRLKRLTLQCKKRDPWLRRCSALTKLLQLTQATKTCTLRINFEDNVLVHYYIQVPQECIRDVSNATLITFVSHLPVPEVMEPKVVEVVEDNIIEISE</sequence>
<proteinExistence type="predicted"/>
<name>A0A8F8KNN2_9VIRU</name>
<dbReference type="InterPro" id="IPR050381">
    <property type="entry name" value="SLX1_endonuclease"/>
</dbReference>
<evidence type="ECO:0000259" key="1">
    <source>
        <dbReference type="PROSITE" id="PS50164"/>
    </source>
</evidence>
<accession>A0A8F8KNN2</accession>
<reference evidence="2" key="1">
    <citation type="submission" date="2021-06" db="EMBL/GenBank/DDBJ databases">
        <authorList>
            <person name="Rolland C."/>
        </authorList>
    </citation>
    <scope>NUCLEOTIDE SEQUENCE</scope>
    <source>
        <strain evidence="2">347.936635</strain>
    </source>
</reference>
<dbReference type="PANTHER" id="PTHR20208">
    <property type="entry name" value="STRUCTURE-SPECIFIC ENDONUCLEASE SUBUNIT SLX1"/>
    <property type="match status" value="1"/>
</dbReference>
<dbReference type="SUPFAM" id="SSF82771">
    <property type="entry name" value="GIY-YIG endonuclease"/>
    <property type="match status" value="1"/>
</dbReference>
<dbReference type="InterPro" id="IPR035901">
    <property type="entry name" value="GIY-YIG_endonuc_sf"/>
</dbReference>
<dbReference type="InterPro" id="IPR000305">
    <property type="entry name" value="GIY-YIG_endonuc"/>
</dbReference>
<dbReference type="PANTHER" id="PTHR20208:SF13">
    <property type="entry name" value="STRUCTURE-SPECIFIC ENDONUCLEASE SUBUNIT SLX1"/>
    <property type="match status" value="1"/>
</dbReference>
<evidence type="ECO:0000313" key="2">
    <source>
        <dbReference type="EMBL" id="QYA18476.1"/>
    </source>
</evidence>
<dbReference type="Gene3D" id="3.40.1440.10">
    <property type="entry name" value="GIY-YIG endonuclease"/>
    <property type="match status" value="1"/>
</dbReference>
<protein>
    <submittedName>
        <fullName evidence="2">GIY-YIG type nuclease</fullName>
    </submittedName>
</protein>
<dbReference type="PROSITE" id="PS50164">
    <property type="entry name" value="GIY_YIG"/>
    <property type="match status" value="1"/>
</dbReference>
<dbReference type="EMBL" id="MZ420154">
    <property type="protein sequence ID" value="QYA18476.1"/>
    <property type="molecule type" value="Genomic_DNA"/>
</dbReference>
<feature type="domain" description="GIY-YIG" evidence="1">
    <location>
        <begin position="7"/>
        <end position="91"/>
    </location>
</feature>
<organism evidence="2">
    <name type="scientific">Clandestinovirus</name>
    <dbReference type="NCBI Taxonomy" id="2831644"/>
    <lineage>
        <taxon>Viruses</taxon>
    </lineage>
</organism>
<dbReference type="Pfam" id="PF01541">
    <property type="entry name" value="GIY-YIG"/>
    <property type="match status" value="1"/>
</dbReference>